<name>A0AA91JML4_9ENTE</name>
<comment type="similarity">
    <text evidence="1 2">Belongs to the enoyl-CoA hydratase/isomerase family.</text>
</comment>
<organism evidence="3 4">
    <name type="scientific">Enterococcus silesiacus</name>
    <dbReference type="NCBI Taxonomy" id="332949"/>
    <lineage>
        <taxon>Bacteria</taxon>
        <taxon>Bacillati</taxon>
        <taxon>Bacillota</taxon>
        <taxon>Bacilli</taxon>
        <taxon>Lactobacillales</taxon>
        <taxon>Enterococcaceae</taxon>
        <taxon>Enterococcus</taxon>
    </lineage>
</organism>
<dbReference type="PANTHER" id="PTHR43459:SF1">
    <property type="entry name" value="EG:BACN32G11.4 PROTEIN"/>
    <property type="match status" value="1"/>
</dbReference>
<dbReference type="PANTHER" id="PTHR43459">
    <property type="entry name" value="ENOYL-COA HYDRATASE"/>
    <property type="match status" value="1"/>
</dbReference>
<dbReference type="EMBL" id="JXLC01000038">
    <property type="protein sequence ID" value="OJG85351.1"/>
    <property type="molecule type" value="Genomic_DNA"/>
</dbReference>
<dbReference type="AlphaFoldDB" id="A0AA91JML4"/>
<dbReference type="GO" id="GO:0003824">
    <property type="term" value="F:catalytic activity"/>
    <property type="evidence" value="ECO:0007669"/>
    <property type="project" value="InterPro"/>
</dbReference>
<dbReference type="SUPFAM" id="SSF52096">
    <property type="entry name" value="ClpP/crotonase"/>
    <property type="match status" value="1"/>
</dbReference>
<comment type="caution">
    <text evidence="3">The sequence shown here is derived from an EMBL/GenBank/DDBJ whole genome shotgun (WGS) entry which is preliminary data.</text>
</comment>
<dbReference type="CDD" id="cd06558">
    <property type="entry name" value="crotonase-like"/>
    <property type="match status" value="1"/>
</dbReference>
<gene>
    <name evidence="3" type="ORF">RV15_GL002591</name>
</gene>
<reference evidence="3 4" key="1">
    <citation type="submission" date="2014-12" db="EMBL/GenBank/DDBJ databases">
        <title>Draft genome sequences of 29 type strains of Enterococci.</title>
        <authorList>
            <person name="Zhong Z."/>
            <person name="Sun Z."/>
            <person name="Liu W."/>
            <person name="Zhang W."/>
            <person name="Zhang H."/>
        </authorList>
    </citation>
    <scope>NUCLEOTIDE SEQUENCE [LARGE SCALE GENOMIC DNA]</scope>
    <source>
        <strain evidence="3 4">DSM 22801</strain>
    </source>
</reference>
<dbReference type="Pfam" id="PF00378">
    <property type="entry name" value="ECH_1"/>
    <property type="match status" value="1"/>
</dbReference>
<dbReference type="InterPro" id="IPR014748">
    <property type="entry name" value="Enoyl-CoA_hydra_C"/>
</dbReference>
<dbReference type="PROSITE" id="PS00166">
    <property type="entry name" value="ENOYL_COA_HYDRATASE"/>
    <property type="match status" value="1"/>
</dbReference>
<protein>
    <submittedName>
        <fullName evidence="3">Enoyl-CoA hydratase</fullName>
    </submittedName>
</protein>
<dbReference type="InterPro" id="IPR018376">
    <property type="entry name" value="Enoyl-CoA_hyd/isom_CS"/>
</dbReference>
<dbReference type="InterPro" id="IPR029045">
    <property type="entry name" value="ClpP/crotonase-like_dom_sf"/>
</dbReference>
<evidence type="ECO:0000313" key="4">
    <source>
        <dbReference type="Proteomes" id="UP000183039"/>
    </source>
</evidence>
<dbReference type="Gene3D" id="1.10.12.10">
    <property type="entry name" value="Lyase 2-enoyl-coa Hydratase, Chain A, domain 2"/>
    <property type="match status" value="1"/>
</dbReference>
<dbReference type="Proteomes" id="UP000183039">
    <property type="component" value="Unassembled WGS sequence"/>
</dbReference>
<dbReference type="Gene3D" id="3.90.226.10">
    <property type="entry name" value="2-enoyl-CoA Hydratase, Chain A, domain 1"/>
    <property type="match status" value="1"/>
</dbReference>
<accession>A0AA91JML4</accession>
<dbReference type="InterPro" id="IPR001753">
    <property type="entry name" value="Enoyl-CoA_hydra/iso"/>
</dbReference>
<evidence type="ECO:0000256" key="2">
    <source>
        <dbReference type="RuleBase" id="RU003707"/>
    </source>
</evidence>
<evidence type="ECO:0000256" key="1">
    <source>
        <dbReference type="ARBA" id="ARBA00005254"/>
    </source>
</evidence>
<sequence>MYMYETIIYEVKNNVATITINRPDVSNAFSLKTYSEVKIALELSGKDAEVRAVVITGSGKNFSAGGDVNRFKTLIETEEFLPPEGVIAAGAMTRAVKLCPKPVVAKINGVAAGAGCSLALACDFRVMDEKSKLAMAFINMGFSGDTGGIYFLNRMVGTAKTTEMLVLAEPVKAQEAHALGLTTKLGKEGELDTTTTELIEKLLQKPTQAIAKQKALNYEFFFSDLEQFNEREAQYMVECGKTKDHQEAVYAFLEKRKPNFTGK</sequence>
<evidence type="ECO:0000313" key="3">
    <source>
        <dbReference type="EMBL" id="OJG85351.1"/>
    </source>
</evidence>
<proteinExistence type="inferred from homology"/>